<dbReference type="Pfam" id="PF03693">
    <property type="entry name" value="ParD_antitoxin"/>
    <property type="match status" value="1"/>
</dbReference>
<organism evidence="2 3">
    <name type="scientific">Methylobacterium tardum</name>
    <dbReference type="NCBI Taxonomy" id="374432"/>
    <lineage>
        <taxon>Bacteria</taxon>
        <taxon>Pseudomonadati</taxon>
        <taxon>Pseudomonadota</taxon>
        <taxon>Alphaproteobacteria</taxon>
        <taxon>Hyphomicrobiales</taxon>
        <taxon>Methylobacteriaceae</taxon>
        <taxon>Methylobacterium</taxon>
    </lineage>
</organism>
<dbReference type="SUPFAM" id="SSF47598">
    <property type="entry name" value="Ribbon-helix-helix"/>
    <property type="match status" value="1"/>
</dbReference>
<dbReference type="InterPro" id="IPR022789">
    <property type="entry name" value="ParD"/>
</dbReference>
<gene>
    <name evidence="2" type="ORF">GCM10007890_58890</name>
</gene>
<keyword evidence="3" id="KW-1185">Reference proteome</keyword>
<dbReference type="InterPro" id="IPR038296">
    <property type="entry name" value="ParD_sf"/>
</dbReference>
<dbReference type="Gene3D" id="6.10.10.120">
    <property type="entry name" value="Antitoxin ParD1-like"/>
    <property type="match status" value="1"/>
</dbReference>
<evidence type="ECO:0008006" key="4">
    <source>
        <dbReference type="Google" id="ProtNLM"/>
    </source>
</evidence>
<dbReference type="RefSeq" id="WP_238199648.1">
    <property type="nucleotide sequence ID" value="NZ_BPQZ01000043.1"/>
</dbReference>
<dbReference type="AlphaFoldDB" id="A0AA37TH29"/>
<dbReference type="GO" id="GO:0006355">
    <property type="term" value="P:regulation of DNA-templated transcription"/>
    <property type="evidence" value="ECO:0007669"/>
    <property type="project" value="InterPro"/>
</dbReference>
<evidence type="ECO:0000313" key="2">
    <source>
        <dbReference type="EMBL" id="GLS73874.1"/>
    </source>
</evidence>
<sequence length="62" mass="6714">MPVRRSVTISLSPELLAVVERLLASGRYGNMGEVMRAALRLLEERAVAFQACREGALTPGEA</sequence>
<comment type="caution">
    <text evidence="2">The sequence shown here is derived from an EMBL/GenBank/DDBJ whole genome shotgun (WGS) entry which is preliminary data.</text>
</comment>
<keyword evidence="1" id="KW-1277">Toxin-antitoxin system</keyword>
<reference evidence="3" key="1">
    <citation type="journal article" date="2019" name="Int. J. Syst. Evol. Microbiol.">
        <title>The Global Catalogue of Microorganisms (GCM) 10K type strain sequencing project: providing services to taxonomists for standard genome sequencing and annotation.</title>
        <authorList>
            <consortium name="The Broad Institute Genomics Platform"/>
            <consortium name="The Broad Institute Genome Sequencing Center for Infectious Disease"/>
            <person name="Wu L."/>
            <person name="Ma J."/>
        </authorList>
    </citation>
    <scope>NUCLEOTIDE SEQUENCE [LARGE SCALE GENOMIC DNA]</scope>
    <source>
        <strain evidence="3">NBRC 103632</strain>
    </source>
</reference>
<dbReference type="NCBIfam" id="TIGR02606">
    <property type="entry name" value="antidote_CC2985"/>
    <property type="match status" value="1"/>
</dbReference>
<evidence type="ECO:0000313" key="3">
    <source>
        <dbReference type="Proteomes" id="UP001157440"/>
    </source>
</evidence>
<evidence type="ECO:0000256" key="1">
    <source>
        <dbReference type="ARBA" id="ARBA00022649"/>
    </source>
</evidence>
<proteinExistence type="predicted"/>
<dbReference type="CDD" id="cd22231">
    <property type="entry name" value="RHH_NikR_HicB-like"/>
    <property type="match status" value="1"/>
</dbReference>
<dbReference type="EMBL" id="BSPL01000032">
    <property type="protein sequence ID" value="GLS73874.1"/>
    <property type="molecule type" value="Genomic_DNA"/>
</dbReference>
<dbReference type="Proteomes" id="UP001157440">
    <property type="component" value="Unassembled WGS sequence"/>
</dbReference>
<accession>A0AA37TH29</accession>
<dbReference type="InterPro" id="IPR010985">
    <property type="entry name" value="Ribbon_hlx_hlx"/>
</dbReference>
<name>A0AA37TH29_9HYPH</name>
<protein>
    <recommendedName>
        <fullName evidence="4">Type II toxin-antitoxin system ParD family antitoxin</fullName>
    </recommendedName>
</protein>